<proteinExistence type="inferred from homology"/>
<dbReference type="AlphaFoldDB" id="A0A6J1WN44"/>
<comment type="subcellular location">
    <subcellularLocation>
        <location evidence="3">Mitochondrion</location>
    </subcellularLocation>
</comment>
<dbReference type="PROSITE" id="PS51808">
    <property type="entry name" value="CHCH"/>
    <property type="match status" value="1"/>
</dbReference>
<reference evidence="6" key="1">
    <citation type="submission" date="2025-08" db="UniProtKB">
        <authorList>
            <consortium name="RefSeq"/>
        </authorList>
    </citation>
    <scope>IDENTIFICATION</scope>
    <source>
        <tissue evidence="6">Whole larvae</tissue>
    </source>
</reference>
<dbReference type="CTD" id="152100"/>
<dbReference type="Proteomes" id="UP001652740">
    <property type="component" value="Unplaced"/>
</dbReference>
<comment type="similarity">
    <text evidence="1 3">Belongs to the CMC family.</text>
</comment>
<dbReference type="FunCoup" id="A0A6J1WN44">
    <property type="interactions" value="140"/>
</dbReference>
<evidence type="ECO:0000313" key="6">
    <source>
        <dbReference type="RefSeq" id="XP_026756480.1"/>
    </source>
</evidence>
<dbReference type="GeneID" id="113516282"/>
<name>A0A6J1WN44_GALME</name>
<keyword evidence="5" id="KW-1185">Reference proteome</keyword>
<dbReference type="OrthoDB" id="6224010at2759"/>
<dbReference type="PANTHER" id="PTHR22977:SF5">
    <property type="entry name" value="COX ASSEMBLY MITOCHONDRIAL PROTEIN HOMOLOG"/>
    <property type="match status" value="1"/>
</dbReference>
<dbReference type="KEGG" id="gmw:113516282"/>
<evidence type="ECO:0000256" key="3">
    <source>
        <dbReference type="RuleBase" id="RU364104"/>
    </source>
</evidence>
<dbReference type="PANTHER" id="PTHR22977">
    <property type="entry name" value="COX ASSEMBLY MITOCHONDRIAL PROTEIN"/>
    <property type="match status" value="1"/>
</dbReference>
<gene>
    <name evidence="6" type="primary">LOC113516282</name>
</gene>
<dbReference type="Pfam" id="PF08583">
    <property type="entry name" value="Cmc1"/>
    <property type="match status" value="1"/>
</dbReference>
<feature type="region of interest" description="Disordered" evidence="4">
    <location>
        <begin position="1"/>
        <end position="23"/>
    </location>
</feature>
<dbReference type="InParanoid" id="A0A6J1WN44"/>
<keyword evidence="2" id="KW-1015">Disulfide bond</keyword>
<dbReference type="RefSeq" id="XP_026756480.1">
    <property type="nucleotide sequence ID" value="XM_026900679.3"/>
</dbReference>
<organism evidence="5 6">
    <name type="scientific">Galleria mellonella</name>
    <name type="common">Greater wax moth</name>
    <dbReference type="NCBI Taxonomy" id="7137"/>
    <lineage>
        <taxon>Eukaryota</taxon>
        <taxon>Metazoa</taxon>
        <taxon>Ecdysozoa</taxon>
        <taxon>Arthropoda</taxon>
        <taxon>Hexapoda</taxon>
        <taxon>Insecta</taxon>
        <taxon>Pterygota</taxon>
        <taxon>Neoptera</taxon>
        <taxon>Endopterygota</taxon>
        <taxon>Lepidoptera</taxon>
        <taxon>Glossata</taxon>
        <taxon>Ditrysia</taxon>
        <taxon>Pyraloidea</taxon>
        <taxon>Pyralidae</taxon>
        <taxon>Galleriinae</taxon>
        <taxon>Galleria</taxon>
    </lineage>
</organism>
<accession>A0A6J1WN44</accession>
<sequence>MTSEKSVLPAKLSEGPCGLGDPEDRTLRKVEIEVMIPKLMREKAKSEKCVSEVKEFERCCKDSSIFMVVKCRKENSALKECLTNWYNNEEFKKLCTEEYLKERSEYRRSGIKKSIKRA</sequence>
<evidence type="ECO:0000256" key="2">
    <source>
        <dbReference type="ARBA" id="ARBA00023157"/>
    </source>
</evidence>
<evidence type="ECO:0000256" key="4">
    <source>
        <dbReference type="SAM" id="MobiDB-lite"/>
    </source>
</evidence>
<dbReference type="GO" id="GO:0005739">
    <property type="term" value="C:mitochondrion"/>
    <property type="evidence" value="ECO:0007669"/>
    <property type="project" value="UniProtKB-SubCell"/>
</dbReference>
<protein>
    <recommendedName>
        <fullName evidence="3">COX assembly mitochondrial protein</fullName>
    </recommendedName>
</protein>
<dbReference type="InterPro" id="IPR013892">
    <property type="entry name" value="Cyt_c_biogenesis_Cmc1-like"/>
</dbReference>
<keyword evidence="3" id="KW-0496">Mitochondrion</keyword>
<evidence type="ECO:0000256" key="1">
    <source>
        <dbReference type="ARBA" id="ARBA00007347"/>
    </source>
</evidence>
<evidence type="ECO:0000313" key="5">
    <source>
        <dbReference type="Proteomes" id="UP001652740"/>
    </source>
</evidence>